<dbReference type="InterPro" id="IPR043971">
    <property type="entry name" value="FUZ/MON1/HPS1_longin_2"/>
</dbReference>
<dbReference type="Xenbase" id="XB-GENE-6489074">
    <property type="gene designation" value="fuz.L"/>
</dbReference>
<dbReference type="GeneID" id="108696741"/>
<evidence type="ECO:0000256" key="1">
    <source>
        <dbReference type="ARBA" id="ARBA00004245"/>
    </source>
</evidence>
<dbReference type="PaxDb" id="8355-A0A1L8FNF3"/>
<feature type="domain" description="FUZ/MON1/HPS1 first Longin" evidence="5">
    <location>
        <begin position="8"/>
        <end position="129"/>
    </location>
</feature>
<sequence>MEDSSVFLLCLATSSGVPLYCRSKGSSRQLTFSVIGSLNGVHMFASNQDVLLTSTCTDNTRVAWRAFHDSITLIVMSSESGASDLSLNRLLENVFNAMVLVIGLDDLVNIKNVERLKKDLRACYRLIDSFLLETEKIGDLTQCVDCVIAYDVPILQECLDGFTQAAESNFGCLMAGGKVVVATEKWWRLSSQEVMLLCWLVSSLAPHSSRDYPVYLPQGSPTVPHRLLTFQLVPGVDVCVLCGPKPSLQKVETELVERFWKPVHDPLKSCLRVQMRSFPASVPLHHGILGLLLINRDMNKSLYTVQAHPMEEMQKTDLKLTLEQRRATLHSFYTLAMSRYFPSERTEGKNTLPSDESFQCGFSHNAHQCYTVSSSCKCYGMKTDLHLLFLLFKPEVPTFSMRSIANKTIAAFTKDFPF</sequence>
<evidence type="ECO:0000259" key="7">
    <source>
        <dbReference type="Pfam" id="PF19038"/>
    </source>
</evidence>
<dbReference type="CTD" id="108696741"/>
<name>A0A1L8FNF3_XENLA</name>
<proteinExistence type="inferred from homology"/>
<keyword evidence="3" id="KW-0963">Cytoplasm</keyword>
<dbReference type="InterPro" id="IPR043970">
    <property type="entry name" value="FUZ/MON1/HPS1_longin_3"/>
</dbReference>
<organism evidence="8 9">
    <name type="scientific">Xenopus laevis</name>
    <name type="common">African clawed frog</name>
    <dbReference type="NCBI Taxonomy" id="8355"/>
    <lineage>
        <taxon>Eukaryota</taxon>
        <taxon>Metazoa</taxon>
        <taxon>Chordata</taxon>
        <taxon>Craniata</taxon>
        <taxon>Vertebrata</taxon>
        <taxon>Euteleostomi</taxon>
        <taxon>Amphibia</taxon>
        <taxon>Batrachia</taxon>
        <taxon>Anura</taxon>
        <taxon>Pipoidea</taxon>
        <taxon>Pipidae</taxon>
        <taxon>Xenopodinae</taxon>
        <taxon>Xenopus</taxon>
        <taxon>Xenopus</taxon>
    </lineage>
</organism>
<dbReference type="RefSeq" id="XP_018081840.1">
    <property type="nucleotide sequence ID" value="XM_018226351.2"/>
</dbReference>
<dbReference type="PANTHER" id="PTHR13559">
    <property type="entry name" value="INTRACELLULAR TRAFFIC PROTEIN-RELATED"/>
    <property type="match status" value="1"/>
</dbReference>
<feature type="domain" description="FUZ/MON1/HPS1 second Longin" evidence="6">
    <location>
        <begin position="167"/>
        <end position="260"/>
    </location>
</feature>
<keyword evidence="4" id="KW-0206">Cytoskeleton</keyword>
<gene>
    <name evidence="9 10" type="primary">fuz.L</name>
</gene>
<comment type="similarity">
    <text evidence="2">Belongs to the fuzzy family.</text>
</comment>
<dbReference type="GO" id="GO:0016192">
    <property type="term" value="P:vesicle-mediated transport"/>
    <property type="evidence" value="ECO:0007669"/>
    <property type="project" value="InterPro"/>
</dbReference>
<evidence type="ECO:0000313" key="8">
    <source>
        <dbReference type="Proteomes" id="UP000186698"/>
    </source>
</evidence>
<protein>
    <submittedName>
        <fullName evidence="9">Protein fuzzy homolog isoform X1</fullName>
    </submittedName>
</protein>
<dbReference type="PANTHER" id="PTHR13559:SF1">
    <property type="entry name" value="PROTEIN FUZZY HOMOLOG"/>
    <property type="match status" value="1"/>
</dbReference>
<dbReference type="OrthoDB" id="74835at2759"/>
<dbReference type="GO" id="GO:1905515">
    <property type="term" value="P:non-motile cilium assembly"/>
    <property type="evidence" value="ECO:0000318"/>
    <property type="project" value="GO_Central"/>
</dbReference>
<evidence type="ECO:0000313" key="9">
    <source>
        <dbReference type="RefSeq" id="XP_018081840.1"/>
    </source>
</evidence>
<dbReference type="Pfam" id="PF19037">
    <property type="entry name" value="Fuz_longin_2"/>
    <property type="match status" value="1"/>
</dbReference>
<evidence type="ECO:0000256" key="3">
    <source>
        <dbReference type="ARBA" id="ARBA00022490"/>
    </source>
</evidence>
<comment type="subcellular location">
    <subcellularLocation>
        <location evidence="1">Cytoplasm</location>
        <location evidence="1">Cytoskeleton</location>
    </subcellularLocation>
</comment>
<dbReference type="KEGG" id="xla:108696741"/>
<dbReference type="Proteomes" id="UP000186698">
    <property type="component" value="Chromosome 7L"/>
</dbReference>
<dbReference type="Pfam" id="PF19038">
    <property type="entry name" value="Fuz_longin_3"/>
    <property type="match status" value="1"/>
</dbReference>
<accession>A0A1L8FNF3</accession>
<dbReference type="STRING" id="8355.A0A1L8FNF3"/>
<dbReference type="Pfam" id="PF19036">
    <property type="entry name" value="Fuz_longin_1"/>
    <property type="match status" value="1"/>
</dbReference>
<evidence type="ECO:0000256" key="2">
    <source>
        <dbReference type="ARBA" id="ARBA00008550"/>
    </source>
</evidence>
<feature type="domain" description="FUZ/MON1/HPS1 third Longin" evidence="7">
    <location>
        <begin position="287"/>
        <end position="415"/>
    </location>
</feature>
<dbReference type="GO" id="GO:0036064">
    <property type="term" value="C:ciliary basal body"/>
    <property type="evidence" value="ECO:0000314"/>
    <property type="project" value="GO_Central"/>
</dbReference>
<evidence type="ECO:0000256" key="4">
    <source>
        <dbReference type="ARBA" id="ARBA00023212"/>
    </source>
</evidence>
<dbReference type="CDD" id="cd21091">
    <property type="entry name" value="Fuzzy"/>
    <property type="match status" value="1"/>
</dbReference>
<keyword evidence="8" id="KW-1185">Reference proteome</keyword>
<evidence type="ECO:0000259" key="5">
    <source>
        <dbReference type="Pfam" id="PF19036"/>
    </source>
</evidence>
<dbReference type="OMA" id="LDQYSCS"/>
<dbReference type="AlphaFoldDB" id="A0A1L8FNF3"/>
<evidence type="ECO:0000313" key="10">
    <source>
        <dbReference type="Xenbase" id="XB-GENE-6489074"/>
    </source>
</evidence>
<dbReference type="InterPro" id="IPR026069">
    <property type="entry name" value="Fuzzy"/>
</dbReference>
<reference evidence="9" key="1">
    <citation type="submission" date="2025-08" db="UniProtKB">
        <authorList>
            <consortium name="RefSeq"/>
        </authorList>
    </citation>
    <scope>IDENTIFICATION</scope>
    <source>
        <strain evidence="9">J_2021</strain>
        <tissue evidence="9">Erythrocytes</tissue>
    </source>
</reference>
<dbReference type="InterPro" id="IPR043972">
    <property type="entry name" value="FUZ/MON1/HPS1_longin_1"/>
</dbReference>
<dbReference type="Bgee" id="108696741">
    <property type="expression patterns" value="Expressed in ovary and 19 other cell types or tissues"/>
</dbReference>
<dbReference type="AGR" id="Xenbase:XB-GENE-6489074"/>
<evidence type="ECO:0000259" key="6">
    <source>
        <dbReference type="Pfam" id="PF19037"/>
    </source>
</evidence>